<evidence type="ECO:0000313" key="11">
    <source>
        <dbReference type="EMBL" id="RZB88003.1"/>
    </source>
</evidence>
<evidence type="ECO:0000256" key="10">
    <source>
        <dbReference type="SAM" id="Phobius"/>
    </source>
</evidence>
<feature type="transmembrane region" description="Helical" evidence="10">
    <location>
        <begin position="739"/>
        <end position="761"/>
    </location>
</feature>
<protein>
    <submittedName>
        <fullName evidence="11">Protein PIN-LIKES 3 isoform B</fullName>
    </submittedName>
</protein>
<comment type="caution">
    <text evidence="11">The sequence shown here is derived from an EMBL/GenBank/DDBJ whole genome shotgun (WGS) entry which is preliminary data.</text>
</comment>
<feature type="transmembrane region" description="Helical" evidence="10">
    <location>
        <begin position="773"/>
        <end position="794"/>
    </location>
</feature>
<evidence type="ECO:0000313" key="12">
    <source>
        <dbReference type="Proteomes" id="UP000289340"/>
    </source>
</evidence>
<dbReference type="GO" id="GO:0009734">
    <property type="term" value="P:auxin-activated signaling pathway"/>
    <property type="evidence" value="ECO:0007669"/>
    <property type="project" value="UniProtKB-KW"/>
</dbReference>
<keyword evidence="12" id="KW-1185">Reference proteome</keyword>
<comment type="similarity">
    <text evidence="9">Belongs to the auxin efflux carrier (TC 2.A.69.2) family.</text>
</comment>
<feature type="transmembrane region" description="Helical" evidence="10">
    <location>
        <begin position="705"/>
        <end position="733"/>
    </location>
</feature>
<dbReference type="AlphaFoldDB" id="A0A445IPR4"/>
<dbReference type="GO" id="GO:0005789">
    <property type="term" value="C:endoplasmic reticulum membrane"/>
    <property type="evidence" value="ECO:0007669"/>
    <property type="project" value="UniProtKB-SubCell"/>
</dbReference>
<accession>A0A445IPR4</accession>
<dbReference type="Pfam" id="PF03547">
    <property type="entry name" value="Mem_trans"/>
    <property type="match status" value="2"/>
</dbReference>
<gene>
    <name evidence="11" type="ORF">D0Y65_027488</name>
</gene>
<evidence type="ECO:0000256" key="7">
    <source>
        <dbReference type="ARBA" id="ARBA00023294"/>
    </source>
</evidence>
<evidence type="ECO:0000256" key="3">
    <source>
        <dbReference type="ARBA" id="ARBA00022692"/>
    </source>
</evidence>
<feature type="transmembrane region" description="Helical" evidence="10">
    <location>
        <begin position="147"/>
        <end position="168"/>
    </location>
</feature>
<keyword evidence="2" id="KW-0813">Transport</keyword>
<name>A0A445IPR4_GLYSO</name>
<feature type="transmembrane region" description="Helical" evidence="10">
    <location>
        <begin position="42"/>
        <end position="61"/>
    </location>
</feature>
<keyword evidence="7" id="KW-0927">Auxin signaling pathway</keyword>
<evidence type="ECO:0000256" key="8">
    <source>
        <dbReference type="ARBA" id="ARBA00025100"/>
    </source>
</evidence>
<feature type="transmembrane region" description="Helical" evidence="10">
    <location>
        <begin position="478"/>
        <end position="502"/>
    </location>
</feature>
<feature type="transmembrane region" description="Helical" evidence="10">
    <location>
        <begin position="453"/>
        <end position="472"/>
    </location>
</feature>
<keyword evidence="4" id="KW-0256">Endoplasmic reticulum</keyword>
<feature type="transmembrane region" description="Helical" evidence="10">
    <location>
        <begin position="344"/>
        <end position="364"/>
    </location>
</feature>
<dbReference type="GO" id="GO:0080162">
    <property type="term" value="P:endoplasmic reticulum to cytosol auxin transport"/>
    <property type="evidence" value="ECO:0007669"/>
    <property type="project" value="InterPro"/>
</dbReference>
<reference evidence="11 12" key="1">
    <citation type="submission" date="2018-09" db="EMBL/GenBank/DDBJ databases">
        <title>A high-quality reference genome of wild soybean provides a powerful tool to mine soybean genomes.</title>
        <authorList>
            <person name="Xie M."/>
            <person name="Chung C.Y.L."/>
            <person name="Li M.-W."/>
            <person name="Wong F.-L."/>
            <person name="Chan T.-F."/>
            <person name="Lam H.-M."/>
        </authorList>
    </citation>
    <scope>NUCLEOTIDE SEQUENCE [LARGE SCALE GENOMIC DNA]</scope>
    <source>
        <strain evidence="12">cv. W05</strain>
        <tissue evidence="11">Hypocotyl of etiolated seedlings</tissue>
    </source>
</reference>
<evidence type="ECO:0000256" key="2">
    <source>
        <dbReference type="ARBA" id="ARBA00022448"/>
    </source>
</evidence>
<sequence length="795" mass="86417">MELWKLFVTALMPVLKVLLITAVGTFLALHRFNILRESARKHLNTIVYFVFTPALVCSILAKTTTFKSLVAVWFMPLNILLTFIIGTTLGWLFMKITKAPPDMQGLVLGCCAAGNLGNLPLIIVPAVCKESSSPFGAVDVCNKKGMAYASLSMAVGHIYIWTFVYNIIRVYSCRIFNVNKVDDSTVGPAAIETDLENYSTRPVVTAEDLSQTNDHVSQFGSECALPGGRDRMSLCPNIFGNVDTLCALVLQEPKQKQTTNPLKTLVQKLNLKVLLAPATIGSILGLIIGVVPPFQKMFVGDDAPLRVIEDSASMLGDASIPAITLLVGANLLDGLKRSGMKLSLVVGIIVVRYIALPILGVGIVKGAIHFGLIHHDPLYQFILLLQYALPPAISISTITQLFGAGETECSIVMLATYEKLTLLRHQKSNRFGNPSPLLEQISGVLRFMVRKNVIVYFVFLPALVCSSLTKTITFGSLLLVWFMPLNVLLTYIIGAALGWLFLKIIKAPSEMQGLVLGCCAADSMQTGNLGSLPLIMFQQYVKNAVVLLELWMFVMKKGWHMHLSLAQNFTNKVDDSTVGPVSAIETDLESHSTVPVVASEVLSETNDHVTTLPGGRAKVSKRIRTLVDKLNLKVILSPATIGSILGLIIGVVPPFRKMFVGDNAPLSVVEDSASMLGEASIPAMTLLLGANLLNGLKRSGMKFSLLMGITVIRYIALPILGVVIVKGAIHFGIIHHDPLYQFVLLLQYVLPPATSTITQLFGAGQTECSIVMLATYACNSFSLTLWSSLFMWLVL</sequence>
<evidence type="ECO:0000256" key="5">
    <source>
        <dbReference type="ARBA" id="ARBA00022989"/>
    </source>
</evidence>
<proteinExistence type="inferred from homology"/>
<keyword evidence="5 10" id="KW-1133">Transmembrane helix</keyword>
<evidence type="ECO:0000256" key="6">
    <source>
        <dbReference type="ARBA" id="ARBA00023136"/>
    </source>
</evidence>
<dbReference type="EMBL" id="QZWG01000010">
    <property type="protein sequence ID" value="RZB88003.1"/>
    <property type="molecule type" value="Genomic_DNA"/>
</dbReference>
<evidence type="ECO:0000256" key="4">
    <source>
        <dbReference type="ARBA" id="ARBA00022824"/>
    </source>
</evidence>
<dbReference type="InterPro" id="IPR004776">
    <property type="entry name" value="Mem_transp_PIN-like"/>
</dbReference>
<comment type="subcellular location">
    <subcellularLocation>
        <location evidence="1">Endoplasmic reticulum membrane</location>
        <topology evidence="1">Multi-pass membrane protein</topology>
    </subcellularLocation>
</comment>
<dbReference type="PANTHER" id="PTHR31651:SF44">
    <property type="entry name" value="AUXIN EFFLUX CARRIER FAMILY PROTEIN"/>
    <property type="match status" value="1"/>
</dbReference>
<comment type="function">
    <text evidence="8">Involved in cellular auxin homeostasis by regulating auxin metabolism. Regulates intracellular auxin accumulation at the endoplasmic reticulum and thus auxin availability for nuclear auxin signaling.</text>
</comment>
<keyword evidence="3 10" id="KW-0812">Transmembrane</keyword>
<keyword evidence="6 10" id="KW-0472">Membrane</keyword>
<dbReference type="InterPro" id="IPR045033">
    <property type="entry name" value="PILS1/3/4/5/7"/>
</dbReference>
<organism evidence="11 12">
    <name type="scientific">Glycine soja</name>
    <name type="common">Wild soybean</name>
    <dbReference type="NCBI Taxonomy" id="3848"/>
    <lineage>
        <taxon>Eukaryota</taxon>
        <taxon>Viridiplantae</taxon>
        <taxon>Streptophyta</taxon>
        <taxon>Embryophyta</taxon>
        <taxon>Tracheophyta</taxon>
        <taxon>Spermatophyta</taxon>
        <taxon>Magnoliopsida</taxon>
        <taxon>eudicotyledons</taxon>
        <taxon>Gunneridae</taxon>
        <taxon>Pentapetalae</taxon>
        <taxon>rosids</taxon>
        <taxon>fabids</taxon>
        <taxon>Fabales</taxon>
        <taxon>Fabaceae</taxon>
        <taxon>Papilionoideae</taxon>
        <taxon>50 kb inversion clade</taxon>
        <taxon>NPAAA clade</taxon>
        <taxon>indigoferoid/millettioid clade</taxon>
        <taxon>Phaseoleae</taxon>
        <taxon>Glycine</taxon>
        <taxon>Glycine subgen. Soja</taxon>
    </lineage>
</organism>
<feature type="transmembrane region" description="Helical" evidence="10">
    <location>
        <begin position="630"/>
        <end position="652"/>
    </location>
</feature>
<feature type="transmembrane region" description="Helical" evidence="10">
    <location>
        <begin position="106"/>
        <end position="127"/>
    </location>
</feature>
<dbReference type="PANTHER" id="PTHR31651">
    <property type="match status" value="1"/>
</dbReference>
<evidence type="ECO:0000256" key="1">
    <source>
        <dbReference type="ARBA" id="ARBA00004477"/>
    </source>
</evidence>
<feature type="transmembrane region" description="Helical" evidence="10">
    <location>
        <begin position="73"/>
        <end position="94"/>
    </location>
</feature>
<evidence type="ECO:0000256" key="9">
    <source>
        <dbReference type="ARBA" id="ARBA00025752"/>
    </source>
</evidence>
<feature type="transmembrane region" description="Helical" evidence="10">
    <location>
        <begin position="6"/>
        <end position="30"/>
    </location>
</feature>
<feature type="transmembrane region" description="Helical" evidence="10">
    <location>
        <begin position="672"/>
        <end position="693"/>
    </location>
</feature>
<feature type="transmembrane region" description="Helical" evidence="10">
    <location>
        <begin position="273"/>
        <end position="294"/>
    </location>
</feature>
<dbReference type="Proteomes" id="UP000289340">
    <property type="component" value="Chromosome 10"/>
</dbReference>